<dbReference type="PANTHER" id="PTHR30213">
    <property type="entry name" value="INNER MEMBRANE PROTEIN YHJD"/>
    <property type="match status" value="1"/>
</dbReference>
<evidence type="ECO:0000256" key="3">
    <source>
        <dbReference type="ARBA" id="ARBA00022692"/>
    </source>
</evidence>
<dbReference type="PANTHER" id="PTHR30213:SF1">
    <property type="entry name" value="INNER MEMBRANE PROTEIN YHJD"/>
    <property type="match status" value="1"/>
</dbReference>
<protein>
    <submittedName>
        <fullName evidence="8">Ribonuclease BN</fullName>
    </submittedName>
</protein>
<dbReference type="OrthoDB" id="9797028at2"/>
<dbReference type="AlphaFoldDB" id="A0A158D5Y7"/>
<keyword evidence="5 7" id="KW-0472">Membrane</keyword>
<dbReference type="GO" id="GO:0005886">
    <property type="term" value="C:plasma membrane"/>
    <property type="evidence" value="ECO:0007669"/>
    <property type="project" value="UniProtKB-SubCell"/>
</dbReference>
<keyword evidence="9" id="KW-1185">Reference proteome</keyword>
<feature type="transmembrane region" description="Helical" evidence="7">
    <location>
        <begin position="190"/>
        <end position="211"/>
    </location>
</feature>
<organism evidence="8 9">
    <name type="scientific">Caballeronia fortuita</name>
    <dbReference type="NCBI Taxonomy" id="1777138"/>
    <lineage>
        <taxon>Bacteria</taxon>
        <taxon>Pseudomonadati</taxon>
        <taxon>Pseudomonadota</taxon>
        <taxon>Betaproteobacteria</taxon>
        <taxon>Burkholderiales</taxon>
        <taxon>Burkholderiaceae</taxon>
        <taxon>Caballeronia</taxon>
    </lineage>
</organism>
<dbReference type="RefSeq" id="WP_061136992.1">
    <property type="nucleotide sequence ID" value="NZ_FCNX02000013.1"/>
</dbReference>
<feature type="region of interest" description="Disordered" evidence="6">
    <location>
        <begin position="323"/>
        <end position="342"/>
    </location>
</feature>
<evidence type="ECO:0000313" key="9">
    <source>
        <dbReference type="Proteomes" id="UP000054903"/>
    </source>
</evidence>
<keyword evidence="3 7" id="KW-0812">Transmembrane</keyword>
<comment type="subcellular location">
    <subcellularLocation>
        <location evidence="1">Cell membrane</location>
        <topology evidence="1">Multi-pass membrane protein</topology>
    </subcellularLocation>
</comment>
<evidence type="ECO:0000256" key="1">
    <source>
        <dbReference type="ARBA" id="ARBA00004651"/>
    </source>
</evidence>
<accession>A0A158D5Y7</accession>
<dbReference type="InterPro" id="IPR017039">
    <property type="entry name" value="Virul_fac_BrkB"/>
</dbReference>
<comment type="caution">
    <text evidence="8">The sequence shown here is derived from an EMBL/GenBank/DDBJ whole genome shotgun (WGS) entry which is preliminary data.</text>
</comment>
<gene>
    <name evidence="8" type="ORF">AWB77_04922</name>
</gene>
<dbReference type="EMBL" id="FCNX02000013">
    <property type="protein sequence ID" value="SAK89626.1"/>
    <property type="molecule type" value="Genomic_DNA"/>
</dbReference>
<evidence type="ECO:0000256" key="4">
    <source>
        <dbReference type="ARBA" id="ARBA00022989"/>
    </source>
</evidence>
<dbReference type="STRING" id="1777138.AWB77_04922"/>
<feature type="transmembrane region" description="Helical" evidence="7">
    <location>
        <begin position="151"/>
        <end position="178"/>
    </location>
</feature>
<sequence length="448" mass="46184">MSSVSTQKIEAVVKKDASWALGALKQFSEDRCAAMAASIAFYSAFSLAPTLVMVIAVAGWIFGPEAARGQLFHQVNGLIGDQAAAGVQSIVENAHRSSGTGIAAIISFALLAIGASATFSSLNTALNIVWPMTGEQRSSIMTMVRVRLISFGLVLGVAFLLIVSLVLDTAIQAVGMWLWANSPFVIVGDIVQLLVGLAILTAAFGALMKFLPDAPVQWRDALVGGLVAALLFSAGKKLFAVYLTHAGTASAFGAAGSLAVLLMWLYFSAAVLLLGAEFSAARARMHDPRGAWGQQNNGRVPPGSRAKIGSLLAASTRPGTPAAAAAAASAPTPANASATADAPLSANARRTIGARAQHAQQLTGQARRKVSAVARALELSRKLARAESTATRATALAMVGAGRKASSANAAVRRHPWRAVLFAAGAGMAVALLSRRDAGHADDADPRN</sequence>
<dbReference type="Pfam" id="PF03631">
    <property type="entry name" value="Virul_fac_BrkB"/>
    <property type="match status" value="1"/>
</dbReference>
<feature type="transmembrane region" description="Helical" evidence="7">
    <location>
        <begin position="39"/>
        <end position="62"/>
    </location>
</feature>
<feature type="transmembrane region" description="Helical" evidence="7">
    <location>
        <begin position="102"/>
        <end position="130"/>
    </location>
</feature>
<keyword evidence="2" id="KW-1003">Cell membrane</keyword>
<dbReference type="NCBIfam" id="TIGR00765">
    <property type="entry name" value="yihY_not_rbn"/>
    <property type="match status" value="1"/>
</dbReference>
<evidence type="ECO:0000313" key="8">
    <source>
        <dbReference type="EMBL" id="SAK89626.1"/>
    </source>
</evidence>
<evidence type="ECO:0000256" key="5">
    <source>
        <dbReference type="ARBA" id="ARBA00023136"/>
    </source>
</evidence>
<keyword evidence="4 7" id="KW-1133">Transmembrane helix</keyword>
<feature type="transmembrane region" description="Helical" evidence="7">
    <location>
        <begin position="249"/>
        <end position="276"/>
    </location>
</feature>
<dbReference type="Proteomes" id="UP000054903">
    <property type="component" value="Unassembled WGS sequence"/>
</dbReference>
<name>A0A158D5Y7_9BURK</name>
<feature type="transmembrane region" description="Helical" evidence="7">
    <location>
        <begin position="223"/>
        <end position="243"/>
    </location>
</feature>
<reference evidence="8" key="1">
    <citation type="submission" date="2016-01" db="EMBL/GenBank/DDBJ databases">
        <authorList>
            <person name="Peeters C."/>
        </authorList>
    </citation>
    <scope>NUCLEOTIDE SEQUENCE</scope>
    <source>
        <strain evidence="8">LMG 29320</strain>
    </source>
</reference>
<evidence type="ECO:0000256" key="7">
    <source>
        <dbReference type="SAM" id="Phobius"/>
    </source>
</evidence>
<proteinExistence type="predicted"/>
<evidence type="ECO:0000256" key="6">
    <source>
        <dbReference type="SAM" id="MobiDB-lite"/>
    </source>
</evidence>
<evidence type="ECO:0000256" key="2">
    <source>
        <dbReference type="ARBA" id="ARBA00022475"/>
    </source>
</evidence>